<dbReference type="AlphaFoldDB" id="A0A7N1A3R1"/>
<feature type="compositionally biased region" description="Polar residues" evidence="2">
    <location>
        <begin position="279"/>
        <end position="288"/>
    </location>
</feature>
<proteinExistence type="inferred from homology"/>
<dbReference type="InterPro" id="IPR021410">
    <property type="entry name" value="FAF"/>
</dbReference>
<comment type="similarity">
    <text evidence="1">Belongs to the fantastic four family.</text>
</comment>
<dbReference type="EnsemblPlants" id="Kaladp0093s0131.1.v1.1">
    <property type="protein sequence ID" value="Kaladp0093s0131.1.v1.1.CDS.1"/>
    <property type="gene ID" value="Kaladp0093s0131.v1.1"/>
</dbReference>
<feature type="region of interest" description="Disordered" evidence="2">
    <location>
        <begin position="245"/>
        <end position="288"/>
    </location>
</feature>
<evidence type="ECO:0000313" key="4">
    <source>
        <dbReference type="EnsemblPlants" id="Kaladp0093s0131.1.v1.1.CDS.1"/>
    </source>
</evidence>
<feature type="compositionally biased region" description="Low complexity" evidence="2">
    <location>
        <begin position="58"/>
        <end position="85"/>
    </location>
</feature>
<accession>A0A7N1A3R1</accession>
<protein>
    <recommendedName>
        <fullName evidence="3">FAF domain-containing protein</fullName>
    </recommendedName>
</protein>
<name>A0A7N1A3R1_KALFE</name>
<evidence type="ECO:0000256" key="1">
    <source>
        <dbReference type="ARBA" id="ARBA00008690"/>
    </source>
</evidence>
<dbReference type="OMA" id="NEECGPW"/>
<sequence length="288" mass="31769">MAACGKIQHMFDKPLPDNSTLIESLSWNHINSMNTHVHQSSFTEIFGELYFKEVADSPSFAVSSPSSPSSTSLSSSPASSTCASPEQEPEKEKHDSKSNEQTRKLSPLNSFSSKCCVGSPGIISDGFSSMSSESLQLCTEGLGFESSGNSDDPETQDYLQDLGRSRAAKHSLLESSSGETKRSRIRRGPFPPPISCIGKSGRPWVWFKSYKQDGRFILKEIRIPTQECLHASREDGRLKLHFVHEEEEEDDGDYPKVCQDQGKADGKTGDEDVSKRVEMSTTYPVDKA</sequence>
<evidence type="ECO:0000313" key="5">
    <source>
        <dbReference type="Proteomes" id="UP000594263"/>
    </source>
</evidence>
<feature type="region of interest" description="Disordered" evidence="2">
    <location>
        <begin position="58"/>
        <end position="104"/>
    </location>
</feature>
<keyword evidence="5" id="KW-1185">Reference proteome</keyword>
<organism evidence="4 5">
    <name type="scientific">Kalanchoe fedtschenkoi</name>
    <name type="common">Lavender scallops</name>
    <name type="synonym">South American air plant</name>
    <dbReference type="NCBI Taxonomy" id="63787"/>
    <lineage>
        <taxon>Eukaryota</taxon>
        <taxon>Viridiplantae</taxon>
        <taxon>Streptophyta</taxon>
        <taxon>Embryophyta</taxon>
        <taxon>Tracheophyta</taxon>
        <taxon>Spermatophyta</taxon>
        <taxon>Magnoliopsida</taxon>
        <taxon>eudicotyledons</taxon>
        <taxon>Gunneridae</taxon>
        <taxon>Pentapetalae</taxon>
        <taxon>Saxifragales</taxon>
        <taxon>Crassulaceae</taxon>
        <taxon>Kalanchoe</taxon>
    </lineage>
</organism>
<evidence type="ECO:0000259" key="3">
    <source>
        <dbReference type="Pfam" id="PF11250"/>
    </source>
</evidence>
<feature type="region of interest" description="Disordered" evidence="2">
    <location>
        <begin position="144"/>
        <end position="194"/>
    </location>
</feature>
<dbReference type="InterPro" id="IPR046431">
    <property type="entry name" value="FAF_dom"/>
</dbReference>
<evidence type="ECO:0000256" key="2">
    <source>
        <dbReference type="SAM" id="MobiDB-lite"/>
    </source>
</evidence>
<feature type="compositionally biased region" description="Basic and acidic residues" evidence="2">
    <location>
        <begin position="88"/>
        <end position="103"/>
    </location>
</feature>
<reference evidence="4" key="1">
    <citation type="submission" date="2021-01" db="UniProtKB">
        <authorList>
            <consortium name="EnsemblPlants"/>
        </authorList>
    </citation>
    <scope>IDENTIFICATION</scope>
</reference>
<dbReference type="PANTHER" id="PTHR33155">
    <property type="entry name" value="FANTASTIC FOUR-LIKE PROTEIN (DUF3049)"/>
    <property type="match status" value="1"/>
</dbReference>
<dbReference type="Proteomes" id="UP000594263">
    <property type="component" value="Unplaced"/>
</dbReference>
<feature type="compositionally biased region" description="Basic and acidic residues" evidence="2">
    <location>
        <begin position="262"/>
        <end position="278"/>
    </location>
</feature>
<dbReference type="PANTHER" id="PTHR33155:SF9">
    <property type="entry name" value="FANTASTIC FOUR-LIKE PROTEIN (DUF3049)"/>
    <property type="match status" value="1"/>
</dbReference>
<dbReference type="Gramene" id="Kaladp0093s0131.1.v1.1">
    <property type="protein sequence ID" value="Kaladp0093s0131.1.v1.1.CDS.1"/>
    <property type="gene ID" value="Kaladp0093s0131.v1.1"/>
</dbReference>
<dbReference type="Pfam" id="PF11250">
    <property type="entry name" value="FAF"/>
    <property type="match status" value="1"/>
</dbReference>
<feature type="domain" description="FAF" evidence="3">
    <location>
        <begin position="190"/>
        <end position="242"/>
    </location>
</feature>